<reference evidence="1 2" key="1">
    <citation type="journal article" date="2020" name="Phytopathology">
        <title>Genome Sequence Resources of Colletotrichum truncatum, C. plurivorum, C. musicola, and C. sojae: Four Species Pathogenic to Soybean (Glycine max).</title>
        <authorList>
            <person name="Rogerio F."/>
            <person name="Boufleur T.R."/>
            <person name="Ciampi-Guillardi M."/>
            <person name="Sukno S.A."/>
            <person name="Thon M.R."/>
            <person name="Massola Junior N.S."/>
            <person name="Baroncelli R."/>
        </authorList>
    </citation>
    <scope>NUCLEOTIDE SEQUENCE [LARGE SCALE GENOMIC DNA]</scope>
    <source>
        <strain evidence="1 2">CMES1059</strain>
    </source>
</reference>
<dbReference type="Proteomes" id="UP000805649">
    <property type="component" value="Unassembled WGS sequence"/>
</dbReference>
<proteinExistence type="predicted"/>
<gene>
    <name evidence="1" type="ORF">CTRU02_212473</name>
</gene>
<accession>A0ACC3YNM7</accession>
<keyword evidence="2" id="KW-1185">Reference proteome</keyword>
<organism evidence="1 2">
    <name type="scientific">Colletotrichum truncatum</name>
    <name type="common">Anthracnose fungus</name>
    <name type="synonym">Colletotrichum capsici</name>
    <dbReference type="NCBI Taxonomy" id="5467"/>
    <lineage>
        <taxon>Eukaryota</taxon>
        <taxon>Fungi</taxon>
        <taxon>Dikarya</taxon>
        <taxon>Ascomycota</taxon>
        <taxon>Pezizomycotina</taxon>
        <taxon>Sordariomycetes</taxon>
        <taxon>Hypocreomycetidae</taxon>
        <taxon>Glomerellales</taxon>
        <taxon>Glomerellaceae</taxon>
        <taxon>Colletotrichum</taxon>
        <taxon>Colletotrichum truncatum species complex</taxon>
    </lineage>
</organism>
<evidence type="ECO:0000313" key="1">
    <source>
        <dbReference type="EMBL" id="KAL0933510.1"/>
    </source>
</evidence>
<comment type="caution">
    <text evidence="1">The sequence shown here is derived from an EMBL/GenBank/DDBJ whole genome shotgun (WGS) entry which is preliminary data.</text>
</comment>
<dbReference type="EMBL" id="VUJX02000008">
    <property type="protein sequence ID" value="KAL0933510.1"/>
    <property type="molecule type" value="Genomic_DNA"/>
</dbReference>
<evidence type="ECO:0000313" key="2">
    <source>
        <dbReference type="Proteomes" id="UP000805649"/>
    </source>
</evidence>
<protein>
    <submittedName>
        <fullName evidence="1">Uncharacterized protein</fullName>
    </submittedName>
</protein>
<name>A0ACC3YNM7_COLTU</name>
<sequence length="65" mass="7168">MESFDFDWLDGNDAISYETPEYLPTSDAPIDAPTAEQPSSNTERVGPVLNRPISQVAIALQHFSD</sequence>